<keyword evidence="6" id="KW-0479">Metal-binding</keyword>
<dbReference type="Pfam" id="PF00594">
    <property type="entry name" value="Gla"/>
    <property type="match status" value="1"/>
</dbReference>
<dbReference type="InterPro" id="IPR043504">
    <property type="entry name" value="Peptidase_S1_PA_chymotrypsin"/>
</dbReference>
<evidence type="ECO:0000256" key="2">
    <source>
        <dbReference type="ARBA" id="ARBA00022479"/>
    </source>
</evidence>
<feature type="domain" description="Peptidase S1" evidence="18">
    <location>
        <begin position="199"/>
        <end position="438"/>
    </location>
</feature>
<reference evidence="20" key="2">
    <citation type="submission" date="2025-08" db="UniProtKB">
        <authorList>
            <consortium name="Ensembl"/>
        </authorList>
    </citation>
    <scope>IDENTIFICATION</scope>
</reference>
<dbReference type="FunCoup" id="H3DHF7">
    <property type="interactions" value="571"/>
</dbReference>
<evidence type="ECO:0000259" key="17">
    <source>
        <dbReference type="PROSITE" id="PS50026"/>
    </source>
</evidence>
<dbReference type="GO" id="GO:0007596">
    <property type="term" value="P:blood coagulation"/>
    <property type="evidence" value="ECO:0007669"/>
    <property type="project" value="InterPro"/>
</dbReference>
<feature type="domain" description="Gla" evidence="19">
    <location>
        <begin position="39"/>
        <end position="85"/>
    </location>
</feature>
<evidence type="ECO:0000256" key="14">
    <source>
        <dbReference type="ARBA" id="ARBA00023278"/>
    </source>
</evidence>
<evidence type="ECO:0000256" key="12">
    <source>
        <dbReference type="ARBA" id="ARBA00023157"/>
    </source>
</evidence>
<reference evidence="21" key="1">
    <citation type="journal article" date="2004" name="Nature">
        <title>Genome duplication in the teleost fish Tetraodon nigroviridis reveals the early vertebrate proto-karyotype.</title>
        <authorList>
            <person name="Jaillon O."/>
            <person name="Aury J.-M."/>
            <person name="Brunet F."/>
            <person name="Petit J.-L."/>
            <person name="Stange-Thomann N."/>
            <person name="Mauceli E."/>
            <person name="Bouneau L."/>
            <person name="Fischer C."/>
            <person name="Ozouf-Costaz C."/>
            <person name="Bernot A."/>
            <person name="Nicaud S."/>
            <person name="Jaffe D."/>
            <person name="Fisher S."/>
            <person name="Lutfalla G."/>
            <person name="Dossat C."/>
            <person name="Segurens B."/>
            <person name="Dasilva C."/>
            <person name="Salanoubat M."/>
            <person name="Levy M."/>
            <person name="Boudet N."/>
            <person name="Castellano S."/>
            <person name="Anthouard V."/>
            <person name="Jubin C."/>
            <person name="Castelli V."/>
            <person name="Katinka M."/>
            <person name="Vacherie B."/>
            <person name="Biemont C."/>
            <person name="Skalli Z."/>
            <person name="Cattolico L."/>
            <person name="Poulain J."/>
            <person name="De Berardinis V."/>
            <person name="Cruaud C."/>
            <person name="Duprat S."/>
            <person name="Brottier P."/>
            <person name="Coutanceau J.-P."/>
            <person name="Gouzy J."/>
            <person name="Parra G."/>
            <person name="Lardier G."/>
            <person name="Chapple C."/>
            <person name="McKernan K.J."/>
            <person name="McEwan P."/>
            <person name="Bosak S."/>
            <person name="Kellis M."/>
            <person name="Volff J.-N."/>
            <person name="Guigo R."/>
            <person name="Zody M.C."/>
            <person name="Mesirov J."/>
            <person name="Lindblad-Toh K."/>
            <person name="Birren B."/>
            <person name="Nusbaum C."/>
            <person name="Kahn D."/>
            <person name="Robinson-Rechavi M."/>
            <person name="Laudet V."/>
            <person name="Schachter V."/>
            <person name="Quetier F."/>
            <person name="Saurin W."/>
            <person name="Scarpelli C."/>
            <person name="Wincker P."/>
            <person name="Lander E.S."/>
            <person name="Weissenbach J."/>
            <person name="Roest Crollius H."/>
        </authorList>
    </citation>
    <scope>NUCLEOTIDE SEQUENCE [LARGE SCALE GENOMIC DNA]</scope>
</reference>
<dbReference type="CDD" id="cd00190">
    <property type="entry name" value="Tryp_SPc"/>
    <property type="match status" value="1"/>
</dbReference>
<keyword evidence="9" id="KW-0720">Serine protease</keyword>
<keyword evidence="13" id="KW-0325">Glycoprotein</keyword>
<dbReference type="PRINTS" id="PR00001">
    <property type="entry name" value="GLABLOOD"/>
</dbReference>
<keyword evidence="5" id="KW-0645">Protease</keyword>
<dbReference type="PROSITE" id="PS50998">
    <property type="entry name" value="GLA_2"/>
    <property type="match status" value="1"/>
</dbReference>
<dbReference type="OMA" id="CKDHLGY"/>
<dbReference type="InterPro" id="IPR009003">
    <property type="entry name" value="Peptidase_S1_PA"/>
</dbReference>
<dbReference type="InParanoid" id="H3DHF7"/>
<keyword evidence="10" id="KW-0106">Calcium</keyword>
<dbReference type="PROSITE" id="PS00022">
    <property type="entry name" value="EGF_1"/>
    <property type="match status" value="1"/>
</dbReference>
<dbReference type="Gene3D" id="4.10.740.10">
    <property type="entry name" value="Coagulation Factor IX"/>
    <property type="match status" value="1"/>
</dbReference>
<dbReference type="InterPro" id="IPR000742">
    <property type="entry name" value="EGF"/>
</dbReference>
<dbReference type="SMART" id="SM00179">
    <property type="entry name" value="EGF_CA"/>
    <property type="match status" value="1"/>
</dbReference>
<dbReference type="SUPFAM" id="SSF50494">
    <property type="entry name" value="Trypsin-like serine proteases"/>
    <property type="match status" value="1"/>
</dbReference>
<dbReference type="FunFam" id="2.10.25.10:FF:000162">
    <property type="entry name" value="Coagulation factor X (Predicted)"/>
    <property type="match status" value="1"/>
</dbReference>
<dbReference type="InterPro" id="IPR017857">
    <property type="entry name" value="Coagulation_fac-like_Gla_dom"/>
</dbReference>
<dbReference type="GO" id="GO:0006508">
    <property type="term" value="P:proteolysis"/>
    <property type="evidence" value="ECO:0007669"/>
    <property type="project" value="UniProtKB-KW"/>
</dbReference>
<keyword evidence="12 16" id="KW-1015">Disulfide bond</keyword>
<dbReference type="InterPro" id="IPR050442">
    <property type="entry name" value="Peptidase_S1_coag_factors"/>
</dbReference>
<dbReference type="AlphaFoldDB" id="H3DHF7"/>
<dbReference type="InterPro" id="IPR012224">
    <property type="entry name" value="Pept_S1A_FX"/>
</dbReference>
<protein>
    <submittedName>
        <fullName evidence="20">Coagulation factor IXa</fullName>
    </submittedName>
</protein>
<dbReference type="InterPro" id="IPR001254">
    <property type="entry name" value="Trypsin_dom"/>
</dbReference>
<evidence type="ECO:0000256" key="16">
    <source>
        <dbReference type="PROSITE-ProRule" id="PRU00076"/>
    </source>
</evidence>
<reference evidence="20" key="3">
    <citation type="submission" date="2025-09" db="UniProtKB">
        <authorList>
            <consortium name="Ensembl"/>
        </authorList>
    </citation>
    <scope>IDENTIFICATION</scope>
</reference>
<dbReference type="Pfam" id="PF00008">
    <property type="entry name" value="EGF"/>
    <property type="match status" value="1"/>
</dbReference>
<dbReference type="InterPro" id="IPR001881">
    <property type="entry name" value="EGF-like_Ca-bd_dom"/>
</dbReference>
<dbReference type="HOGENOM" id="CLU_006842_19_5_1"/>
<accession>H3DHF7</accession>
<evidence type="ECO:0000256" key="1">
    <source>
        <dbReference type="ARBA" id="ARBA00004613"/>
    </source>
</evidence>
<evidence type="ECO:0000256" key="8">
    <source>
        <dbReference type="ARBA" id="ARBA00022801"/>
    </source>
</evidence>
<dbReference type="PROSITE" id="PS00135">
    <property type="entry name" value="TRYPSIN_SER"/>
    <property type="match status" value="1"/>
</dbReference>
<evidence type="ECO:0000256" key="9">
    <source>
        <dbReference type="ARBA" id="ARBA00022825"/>
    </source>
</evidence>
<comment type="subcellular location">
    <subcellularLocation>
        <location evidence="1">Secreted</location>
    </subcellularLocation>
</comment>
<dbReference type="Pfam" id="PF14670">
    <property type="entry name" value="FXa_inhibition"/>
    <property type="match status" value="1"/>
</dbReference>
<dbReference type="InterPro" id="IPR001314">
    <property type="entry name" value="Peptidase_S1A"/>
</dbReference>
<comment type="caution">
    <text evidence="16">Lacks conserved residue(s) required for the propagation of feature annotation.</text>
</comment>
<dbReference type="CDD" id="cd00054">
    <property type="entry name" value="EGF_CA"/>
    <property type="match status" value="1"/>
</dbReference>
<dbReference type="SUPFAM" id="SSF57196">
    <property type="entry name" value="EGF/Laminin"/>
    <property type="match status" value="1"/>
</dbReference>
<evidence type="ECO:0000256" key="15">
    <source>
        <dbReference type="PIRSR" id="PIRSR001143-1"/>
    </source>
</evidence>
<dbReference type="PROSITE" id="PS01186">
    <property type="entry name" value="EGF_2"/>
    <property type="match status" value="1"/>
</dbReference>
<dbReference type="InterPro" id="IPR035972">
    <property type="entry name" value="GLA-like_dom_SF"/>
</dbReference>
<dbReference type="SMART" id="SM00020">
    <property type="entry name" value="Tryp_SPc"/>
    <property type="match status" value="1"/>
</dbReference>
<proteinExistence type="predicted"/>
<dbReference type="Ensembl" id="ENSTNIT00000020182.1">
    <property type="protein sequence ID" value="ENSTNIP00000019951.1"/>
    <property type="gene ID" value="ENSTNIG00000016838.1"/>
</dbReference>
<dbReference type="PANTHER" id="PTHR24278:SF31">
    <property type="entry name" value="COAGULATION FACTOR IX"/>
    <property type="match status" value="1"/>
</dbReference>
<feature type="active site" description="Charge relay system" evidence="15">
    <location>
        <position position="293"/>
    </location>
</feature>
<dbReference type="Gene3D" id="2.40.10.10">
    <property type="entry name" value="Trypsin-like serine proteases"/>
    <property type="match status" value="2"/>
</dbReference>
<feature type="active site" description="Charge relay system" evidence="15">
    <location>
        <position position="241"/>
    </location>
</feature>
<dbReference type="Gene3D" id="2.10.25.10">
    <property type="entry name" value="Laminin"/>
    <property type="match status" value="2"/>
</dbReference>
<dbReference type="PRINTS" id="PR00722">
    <property type="entry name" value="CHYMOTRYPSIN"/>
</dbReference>
<dbReference type="SMART" id="SM00181">
    <property type="entry name" value="EGF"/>
    <property type="match status" value="2"/>
</dbReference>
<dbReference type="PANTHER" id="PTHR24278">
    <property type="entry name" value="COAGULATION FACTOR"/>
    <property type="match status" value="1"/>
</dbReference>
<keyword evidence="21" id="KW-1185">Reference proteome</keyword>
<keyword evidence="3" id="KW-0964">Secreted</keyword>
<evidence type="ECO:0000313" key="21">
    <source>
        <dbReference type="Proteomes" id="UP000007303"/>
    </source>
</evidence>
<dbReference type="GO" id="GO:0005509">
    <property type="term" value="F:calcium ion binding"/>
    <property type="evidence" value="ECO:0007669"/>
    <property type="project" value="InterPro"/>
</dbReference>
<sequence length="440" mass="48844">MRLMKQTVKVWLYSVASGPAPLFLPAQAAGSVLQRPKRANTGFFEEVLEGNLERECLEEKCDLEEVREVFEDDEKTMAFWLEYTDGNQCLSNPCLNQGSCKGLLGSYTCSCRPGFAGTHCEIIIAKRCDVNNGDCMHFCEPLGTFGAKCSCVTGYRLADDGLSCQPETEFPCGRTVLTQETSDPTTAPGDEEPKPFKRIVGGKLVIPGEIPWQVALMRRSTGELFCGGSILSERWVITAVHCLLKKKDSFYVRVECAGEHTLSIQEGTERNYDVLELHVHPFYNATLSLYNHDIALVHLKSPITFSKTVRSICMGPRAFTDFLIKSSSSATVSGWGRTRFLGLTADSLQKVEVPFIDQTECKRSSSSRITSYMFCAGYYNKAKDACQGDSGGPHANSIHDTWFLTGIVSWGEECAKEGKYGVYTRVSLYYPWINYVMGSA</sequence>
<dbReference type="GO" id="GO:0004252">
    <property type="term" value="F:serine-type endopeptidase activity"/>
    <property type="evidence" value="ECO:0007669"/>
    <property type="project" value="InterPro"/>
</dbReference>
<dbReference type="SMART" id="SM00069">
    <property type="entry name" value="GLA"/>
    <property type="match status" value="1"/>
</dbReference>
<evidence type="ECO:0000256" key="5">
    <source>
        <dbReference type="ARBA" id="ARBA00022670"/>
    </source>
</evidence>
<keyword evidence="4 16" id="KW-0245">EGF-like domain</keyword>
<dbReference type="STRING" id="99883.ENSTNIP00000019951"/>
<dbReference type="InterPro" id="IPR033116">
    <property type="entry name" value="TRYPSIN_SER"/>
</dbReference>
<feature type="domain" description="EGF-like" evidence="17">
    <location>
        <begin position="85"/>
        <end position="121"/>
    </location>
</feature>
<keyword evidence="8" id="KW-0378">Hydrolase</keyword>
<feature type="active site" description="Charge relay system" evidence="15">
    <location>
        <position position="390"/>
    </location>
</feature>
<name>H3DHF7_TETNG</name>
<evidence type="ECO:0000259" key="19">
    <source>
        <dbReference type="PROSITE" id="PS50998"/>
    </source>
</evidence>
<dbReference type="PROSITE" id="PS50240">
    <property type="entry name" value="TRYPSIN_DOM"/>
    <property type="match status" value="1"/>
</dbReference>
<evidence type="ECO:0000256" key="6">
    <source>
        <dbReference type="ARBA" id="ARBA00022723"/>
    </source>
</evidence>
<evidence type="ECO:0000256" key="10">
    <source>
        <dbReference type="ARBA" id="ARBA00022837"/>
    </source>
</evidence>
<dbReference type="Pfam" id="PF00089">
    <property type="entry name" value="Trypsin"/>
    <property type="match status" value="1"/>
</dbReference>
<dbReference type="PIRSF" id="PIRSF001143">
    <property type="entry name" value="Factor_X"/>
    <property type="match status" value="1"/>
</dbReference>
<evidence type="ECO:0000259" key="18">
    <source>
        <dbReference type="PROSITE" id="PS50240"/>
    </source>
</evidence>
<feature type="disulfide bond" evidence="16">
    <location>
        <begin position="111"/>
        <end position="120"/>
    </location>
</feature>
<dbReference type="SUPFAM" id="SSF57630">
    <property type="entry name" value="GLA-domain"/>
    <property type="match status" value="1"/>
</dbReference>
<keyword evidence="11" id="KW-0865">Zymogen</keyword>
<organism evidence="20 21">
    <name type="scientific">Tetraodon nigroviridis</name>
    <name type="common">Spotted green pufferfish</name>
    <name type="synonym">Chelonodon nigroviridis</name>
    <dbReference type="NCBI Taxonomy" id="99883"/>
    <lineage>
        <taxon>Eukaryota</taxon>
        <taxon>Metazoa</taxon>
        <taxon>Chordata</taxon>
        <taxon>Craniata</taxon>
        <taxon>Vertebrata</taxon>
        <taxon>Euteleostomi</taxon>
        <taxon>Actinopterygii</taxon>
        <taxon>Neopterygii</taxon>
        <taxon>Teleostei</taxon>
        <taxon>Neoteleostei</taxon>
        <taxon>Acanthomorphata</taxon>
        <taxon>Eupercaria</taxon>
        <taxon>Tetraodontiformes</taxon>
        <taxon>Tetradontoidea</taxon>
        <taxon>Tetraodontidae</taxon>
        <taxon>Tetraodon</taxon>
    </lineage>
</organism>
<evidence type="ECO:0000256" key="13">
    <source>
        <dbReference type="ARBA" id="ARBA00023180"/>
    </source>
</evidence>
<dbReference type="InterPro" id="IPR000294">
    <property type="entry name" value="GLA_domain"/>
</dbReference>
<evidence type="ECO:0000256" key="11">
    <source>
        <dbReference type="ARBA" id="ARBA00023145"/>
    </source>
</evidence>
<evidence type="ECO:0000256" key="3">
    <source>
        <dbReference type="ARBA" id="ARBA00022525"/>
    </source>
</evidence>
<dbReference type="FunFam" id="4.10.740.10:FF:000001">
    <property type="entry name" value="vitamin K-dependent protein S"/>
    <property type="match status" value="1"/>
</dbReference>
<keyword evidence="7" id="KW-0732">Signal</keyword>
<dbReference type="PROSITE" id="PS50026">
    <property type="entry name" value="EGF_3"/>
    <property type="match status" value="1"/>
</dbReference>
<keyword evidence="2" id="KW-0301">Gamma-carboxyglutamic acid</keyword>
<keyword evidence="14" id="KW-0379">Hydroxylation</keyword>
<evidence type="ECO:0000256" key="7">
    <source>
        <dbReference type="ARBA" id="ARBA00022729"/>
    </source>
</evidence>
<dbReference type="GO" id="GO:0005615">
    <property type="term" value="C:extracellular space"/>
    <property type="evidence" value="ECO:0007669"/>
    <property type="project" value="TreeGrafter"/>
</dbReference>
<dbReference type="Proteomes" id="UP000007303">
    <property type="component" value="Unassembled WGS sequence"/>
</dbReference>
<evidence type="ECO:0000256" key="4">
    <source>
        <dbReference type="ARBA" id="ARBA00022536"/>
    </source>
</evidence>
<evidence type="ECO:0000313" key="20">
    <source>
        <dbReference type="Ensembl" id="ENSTNIP00000019951.1"/>
    </source>
</evidence>
<dbReference type="PROSITE" id="PS00011">
    <property type="entry name" value="GLA_1"/>
    <property type="match status" value="1"/>
</dbReference>
<dbReference type="FunFam" id="2.40.10.10:FF:000120">
    <property type="entry name" value="Putative serine protease"/>
    <property type="match status" value="1"/>
</dbReference>
<dbReference type="GeneTree" id="ENSGT00940000166780"/>